<dbReference type="InterPro" id="IPR018130">
    <property type="entry name" value="Ribosomal_uS2_CS"/>
</dbReference>
<dbReference type="NCBIfam" id="TIGR01011">
    <property type="entry name" value="rpsB_bact"/>
    <property type="match status" value="1"/>
</dbReference>
<dbReference type="InterPro" id="IPR005706">
    <property type="entry name" value="Ribosomal_uS2_bac/mit/plastid"/>
</dbReference>
<keyword evidence="3 5" id="KW-0687">Ribonucleoprotein</keyword>
<gene>
    <name evidence="5 7" type="primary">rpsB</name>
    <name evidence="7" type="ORF">COT78_03770</name>
</gene>
<dbReference type="CDD" id="cd01425">
    <property type="entry name" value="RPS2"/>
    <property type="match status" value="1"/>
</dbReference>
<dbReference type="InterPro" id="IPR023591">
    <property type="entry name" value="Ribosomal_uS2_flav_dom_sf"/>
</dbReference>
<dbReference type="PANTHER" id="PTHR12534:SF0">
    <property type="entry name" value="SMALL RIBOSOMAL SUBUNIT PROTEIN US2M"/>
    <property type="match status" value="1"/>
</dbReference>
<evidence type="ECO:0000313" key="8">
    <source>
        <dbReference type="Proteomes" id="UP000231382"/>
    </source>
</evidence>
<dbReference type="Pfam" id="PF00318">
    <property type="entry name" value="Ribosomal_S2"/>
    <property type="match status" value="1"/>
</dbReference>
<evidence type="ECO:0000256" key="2">
    <source>
        <dbReference type="ARBA" id="ARBA00022980"/>
    </source>
</evidence>
<sequence>MNQPTLRELLDAGVHFGHKTSRWSPKMASYIFTSRAGVHVVNLEKTAEKLAEATNFLEREAAAGKTFIFVGTKKQSGDIVKEAAISCNMPYVNTRWLGGTLTNFEMVRSSIKAYKHKKDELENPKTELSKSELSKVRQAVERGEKFLGGLVGLERKPDALILFGSHDEKNAVKEATKTGVPIIALTDTNTDPTLVDYPIPANDDATKSVKLFAELFAAVINDAKQNKVVEEKKEDK</sequence>
<dbReference type="SUPFAM" id="SSF52313">
    <property type="entry name" value="Ribosomal protein S2"/>
    <property type="match status" value="1"/>
</dbReference>
<name>A0A2H0W5L7_9BACT</name>
<dbReference type="AlphaFoldDB" id="A0A2H0W5L7"/>
<organism evidence="7 8">
    <name type="scientific">Candidatus Berkelbacteria bacterium CG10_big_fil_rev_8_21_14_0_10_43_13</name>
    <dbReference type="NCBI Taxonomy" id="1974514"/>
    <lineage>
        <taxon>Bacteria</taxon>
        <taxon>Candidatus Berkelbacteria</taxon>
    </lineage>
</organism>
<dbReference type="PRINTS" id="PR00395">
    <property type="entry name" value="RIBOSOMALS2"/>
</dbReference>
<comment type="caution">
    <text evidence="7">The sequence shown here is derived from an EMBL/GenBank/DDBJ whole genome shotgun (WGS) entry which is preliminary data.</text>
</comment>
<dbReference type="PROSITE" id="PS00962">
    <property type="entry name" value="RIBOSOMAL_S2_1"/>
    <property type="match status" value="1"/>
</dbReference>
<evidence type="ECO:0000256" key="3">
    <source>
        <dbReference type="ARBA" id="ARBA00023274"/>
    </source>
</evidence>
<dbReference type="EMBL" id="PEZW01000026">
    <property type="protein sequence ID" value="PIS07385.1"/>
    <property type="molecule type" value="Genomic_DNA"/>
</dbReference>
<dbReference type="GO" id="GO:0003735">
    <property type="term" value="F:structural constituent of ribosome"/>
    <property type="evidence" value="ECO:0007669"/>
    <property type="project" value="InterPro"/>
</dbReference>
<protein>
    <recommendedName>
        <fullName evidence="4 5">Small ribosomal subunit protein uS2</fullName>
    </recommendedName>
</protein>
<comment type="similarity">
    <text evidence="1 5 6">Belongs to the universal ribosomal protein uS2 family.</text>
</comment>
<evidence type="ECO:0000256" key="4">
    <source>
        <dbReference type="ARBA" id="ARBA00035256"/>
    </source>
</evidence>
<dbReference type="Gene3D" id="3.40.50.10490">
    <property type="entry name" value="Glucose-6-phosphate isomerase like protein, domain 1"/>
    <property type="match status" value="1"/>
</dbReference>
<evidence type="ECO:0000256" key="1">
    <source>
        <dbReference type="ARBA" id="ARBA00006242"/>
    </source>
</evidence>
<dbReference type="InterPro" id="IPR001865">
    <property type="entry name" value="Ribosomal_uS2"/>
</dbReference>
<dbReference type="Gene3D" id="1.10.287.610">
    <property type="entry name" value="Helix hairpin bin"/>
    <property type="match status" value="1"/>
</dbReference>
<dbReference type="HAMAP" id="MF_00291_B">
    <property type="entry name" value="Ribosomal_uS2_B"/>
    <property type="match status" value="1"/>
</dbReference>
<evidence type="ECO:0000313" key="7">
    <source>
        <dbReference type="EMBL" id="PIS07385.1"/>
    </source>
</evidence>
<keyword evidence="2 5" id="KW-0689">Ribosomal protein</keyword>
<evidence type="ECO:0000256" key="5">
    <source>
        <dbReference type="HAMAP-Rule" id="MF_00291"/>
    </source>
</evidence>
<proteinExistence type="inferred from homology"/>
<dbReference type="Proteomes" id="UP000231382">
    <property type="component" value="Unassembled WGS sequence"/>
</dbReference>
<dbReference type="GO" id="GO:0006412">
    <property type="term" value="P:translation"/>
    <property type="evidence" value="ECO:0007669"/>
    <property type="project" value="UniProtKB-UniRule"/>
</dbReference>
<accession>A0A2H0W5L7</accession>
<dbReference type="GO" id="GO:0022627">
    <property type="term" value="C:cytosolic small ribosomal subunit"/>
    <property type="evidence" value="ECO:0007669"/>
    <property type="project" value="TreeGrafter"/>
</dbReference>
<dbReference type="PANTHER" id="PTHR12534">
    <property type="entry name" value="30S RIBOSOMAL PROTEIN S2 PROKARYOTIC AND ORGANELLAR"/>
    <property type="match status" value="1"/>
</dbReference>
<dbReference type="PROSITE" id="PS00963">
    <property type="entry name" value="RIBOSOMAL_S2_2"/>
    <property type="match status" value="1"/>
</dbReference>
<reference evidence="8" key="1">
    <citation type="submission" date="2017-09" db="EMBL/GenBank/DDBJ databases">
        <title>Depth-based differentiation of microbial function through sediment-hosted aquifers and enrichment of novel symbionts in the deep terrestrial subsurface.</title>
        <authorList>
            <person name="Probst A.J."/>
            <person name="Ladd B."/>
            <person name="Jarett J.K."/>
            <person name="Geller-Mcgrath D.E."/>
            <person name="Sieber C.M.K."/>
            <person name="Emerson J.B."/>
            <person name="Anantharaman K."/>
            <person name="Thomas B.C."/>
            <person name="Malmstrom R."/>
            <person name="Stieglmeier M."/>
            <person name="Klingl A."/>
            <person name="Woyke T."/>
            <person name="Ryan C.M."/>
            <person name="Banfield J.F."/>
        </authorList>
    </citation>
    <scope>NUCLEOTIDE SEQUENCE [LARGE SCALE GENOMIC DNA]</scope>
</reference>
<evidence type="ECO:0000256" key="6">
    <source>
        <dbReference type="RuleBase" id="RU003631"/>
    </source>
</evidence>